<feature type="transmembrane region" description="Helical" evidence="8">
    <location>
        <begin position="308"/>
        <end position="329"/>
    </location>
</feature>
<feature type="transmembrane region" description="Helical" evidence="8">
    <location>
        <begin position="124"/>
        <end position="147"/>
    </location>
</feature>
<keyword evidence="2" id="KW-0813">Transport</keyword>
<keyword evidence="5 8" id="KW-1133">Transmembrane helix</keyword>
<evidence type="ECO:0000259" key="9">
    <source>
        <dbReference type="Pfam" id="PF00324"/>
    </source>
</evidence>
<organism evidence="10 11">
    <name type="scientific">Trichoglossum hirsutum</name>
    <dbReference type="NCBI Taxonomy" id="265104"/>
    <lineage>
        <taxon>Eukaryota</taxon>
        <taxon>Fungi</taxon>
        <taxon>Dikarya</taxon>
        <taxon>Ascomycota</taxon>
        <taxon>Pezizomycotina</taxon>
        <taxon>Geoglossomycetes</taxon>
        <taxon>Geoglossales</taxon>
        <taxon>Geoglossaceae</taxon>
        <taxon>Trichoglossum</taxon>
    </lineage>
</organism>
<name>A0A9P8L8C8_9PEZI</name>
<sequence length="468" mass="50673">MASGDPSTRSSTFTGTHIEPIDVDEGKDHPEAPEVFIGGDGDEELGAFSAPPVGDGGKGEQLREVLSERHVNILHDGGPGGAILAYVLTGTIIWSVIASLGEMTALMPVKSPITEFTTRYVDSAVGFAAGWMYWFAYCCVFAAQITASSSLMAFNYDKIIVWKFGADLSPVLWIFIFLIYMTATNLLPVRIYGEYEYFCGCIKMVTITGLILLMVIITNGSSSLPHGEKIGDKYWSGPWAGFFARSISRSAFGHPYTFSGDKGRLLGIWSAMTNAIFSYIGMDIVAATAAENKNQGNSESIKMATRKISLRIILLYFFAIMTASFAVAYDDSHLLADNHGLKSGASSPFMIAIFNAGIPVMPHLLNTFFIFSSSSAGINALYVASRTLHALAVSGRVFGGPIARRLKITKFGVPMVAVFTSASFGLLAFMSTKAKPTKVLQGLISNSSVSMMLVYMVISLAYTFFYRE</sequence>
<keyword evidence="6 8" id="KW-0472">Membrane</keyword>
<feature type="transmembrane region" description="Helical" evidence="8">
    <location>
        <begin position="349"/>
        <end position="371"/>
    </location>
</feature>
<dbReference type="InterPro" id="IPR050524">
    <property type="entry name" value="APC_YAT"/>
</dbReference>
<evidence type="ECO:0000256" key="6">
    <source>
        <dbReference type="ARBA" id="ARBA00023136"/>
    </source>
</evidence>
<dbReference type="GO" id="GO:0016020">
    <property type="term" value="C:membrane"/>
    <property type="evidence" value="ECO:0007669"/>
    <property type="project" value="UniProtKB-SubCell"/>
</dbReference>
<feature type="compositionally biased region" description="Polar residues" evidence="7">
    <location>
        <begin position="1"/>
        <end position="15"/>
    </location>
</feature>
<evidence type="ECO:0000256" key="2">
    <source>
        <dbReference type="ARBA" id="ARBA00022448"/>
    </source>
</evidence>
<evidence type="ECO:0000256" key="7">
    <source>
        <dbReference type="SAM" id="MobiDB-lite"/>
    </source>
</evidence>
<feature type="domain" description="Amino acid permease/ SLC12A" evidence="9">
    <location>
        <begin position="72"/>
        <end position="465"/>
    </location>
</feature>
<dbReference type="InterPro" id="IPR004841">
    <property type="entry name" value="AA-permease/SLC12A_dom"/>
</dbReference>
<dbReference type="PANTHER" id="PTHR43341:SF35">
    <property type="entry name" value="ACID TRANSPORTER, PUTATIVE-RELATED"/>
    <property type="match status" value="1"/>
</dbReference>
<feature type="region of interest" description="Disordered" evidence="7">
    <location>
        <begin position="1"/>
        <end position="41"/>
    </location>
</feature>
<accession>A0A9P8L8C8</accession>
<feature type="transmembrane region" description="Helical" evidence="8">
    <location>
        <begin position="159"/>
        <end position="183"/>
    </location>
</feature>
<evidence type="ECO:0000256" key="5">
    <source>
        <dbReference type="ARBA" id="ARBA00022989"/>
    </source>
</evidence>
<evidence type="ECO:0000256" key="3">
    <source>
        <dbReference type="ARBA" id="ARBA00022692"/>
    </source>
</evidence>
<protein>
    <recommendedName>
        <fullName evidence="9">Amino acid permease/ SLC12A domain-containing protein</fullName>
    </recommendedName>
</protein>
<feature type="transmembrane region" description="Helical" evidence="8">
    <location>
        <begin position="266"/>
        <end position="287"/>
    </location>
</feature>
<proteinExistence type="predicted"/>
<dbReference type="PIRSF" id="PIRSF006060">
    <property type="entry name" value="AA_transporter"/>
    <property type="match status" value="1"/>
</dbReference>
<evidence type="ECO:0000256" key="8">
    <source>
        <dbReference type="SAM" id="Phobius"/>
    </source>
</evidence>
<feature type="transmembrane region" description="Helical" evidence="8">
    <location>
        <begin position="83"/>
        <end position="103"/>
    </location>
</feature>
<comment type="subcellular location">
    <subcellularLocation>
        <location evidence="1">Membrane</location>
        <topology evidence="1">Multi-pass membrane protein</topology>
    </subcellularLocation>
</comment>
<dbReference type="GO" id="GO:0015171">
    <property type="term" value="F:amino acid transmembrane transporter activity"/>
    <property type="evidence" value="ECO:0007669"/>
    <property type="project" value="TreeGrafter"/>
</dbReference>
<dbReference type="AlphaFoldDB" id="A0A9P8L8C8"/>
<feature type="transmembrane region" description="Helical" evidence="8">
    <location>
        <begin position="195"/>
        <end position="217"/>
    </location>
</feature>
<gene>
    <name evidence="10" type="ORF">GP486_005911</name>
</gene>
<keyword evidence="3 8" id="KW-0812">Transmembrane</keyword>
<dbReference type="PROSITE" id="PS00218">
    <property type="entry name" value="AMINO_ACID_PERMEASE_1"/>
    <property type="match status" value="1"/>
</dbReference>
<keyword evidence="11" id="KW-1185">Reference proteome</keyword>
<dbReference type="PANTHER" id="PTHR43341">
    <property type="entry name" value="AMINO ACID PERMEASE"/>
    <property type="match status" value="1"/>
</dbReference>
<dbReference type="Pfam" id="PF00324">
    <property type="entry name" value="AA_permease"/>
    <property type="match status" value="1"/>
</dbReference>
<evidence type="ECO:0000256" key="1">
    <source>
        <dbReference type="ARBA" id="ARBA00004141"/>
    </source>
</evidence>
<evidence type="ECO:0000313" key="11">
    <source>
        <dbReference type="Proteomes" id="UP000750711"/>
    </source>
</evidence>
<feature type="transmembrane region" description="Helical" evidence="8">
    <location>
        <begin position="411"/>
        <end position="431"/>
    </location>
</feature>
<dbReference type="InterPro" id="IPR004840">
    <property type="entry name" value="Amino_acid_permease_CS"/>
</dbReference>
<reference evidence="10" key="1">
    <citation type="submission" date="2021-03" db="EMBL/GenBank/DDBJ databases">
        <title>Comparative genomics and phylogenomic investigation of the class Geoglossomycetes provide insights into ecological specialization and systematics.</title>
        <authorList>
            <person name="Melie T."/>
            <person name="Pirro S."/>
            <person name="Miller A.N."/>
            <person name="Quandt A."/>
        </authorList>
    </citation>
    <scope>NUCLEOTIDE SEQUENCE</scope>
    <source>
        <strain evidence="10">CAQ_001_2017</strain>
    </source>
</reference>
<feature type="transmembrane region" description="Helical" evidence="8">
    <location>
        <begin position="443"/>
        <end position="465"/>
    </location>
</feature>
<keyword evidence="4" id="KW-0029">Amino-acid transport</keyword>
<dbReference type="Proteomes" id="UP000750711">
    <property type="component" value="Unassembled WGS sequence"/>
</dbReference>
<comment type="caution">
    <text evidence="10">The sequence shown here is derived from an EMBL/GenBank/DDBJ whole genome shotgun (WGS) entry which is preliminary data.</text>
</comment>
<dbReference type="Gene3D" id="1.20.1740.10">
    <property type="entry name" value="Amino acid/polyamine transporter I"/>
    <property type="match status" value="1"/>
</dbReference>
<evidence type="ECO:0000313" key="10">
    <source>
        <dbReference type="EMBL" id="KAH0556158.1"/>
    </source>
</evidence>
<evidence type="ECO:0000256" key="4">
    <source>
        <dbReference type="ARBA" id="ARBA00022970"/>
    </source>
</evidence>
<dbReference type="EMBL" id="JAGHQM010001204">
    <property type="protein sequence ID" value="KAH0556158.1"/>
    <property type="molecule type" value="Genomic_DNA"/>
</dbReference>